<dbReference type="InterPro" id="IPR036987">
    <property type="entry name" value="SRA-YDG_sf"/>
</dbReference>
<evidence type="ECO:0000313" key="3">
    <source>
        <dbReference type="Proteomes" id="UP001583177"/>
    </source>
</evidence>
<accession>A0ABR3WZJ5</accession>
<keyword evidence="3" id="KW-1185">Reference proteome</keyword>
<gene>
    <name evidence="2" type="ORF">Daus18300_005723</name>
</gene>
<evidence type="ECO:0000256" key="1">
    <source>
        <dbReference type="SAM" id="MobiDB-lite"/>
    </source>
</evidence>
<organism evidence="2 3">
    <name type="scientific">Diaporthe australafricana</name>
    <dbReference type="NCBI Taxonomy" id="127596"/>
    <lineage>
        <taxon>Eukaryota</taxon>
        <taxon>Fungi</taxon>
        <taxon>Dikarya</taxon>
        <taxon>Ascomycota</taxon>
        <taxon>Pezizomycotina</taxon>
        <taxon>Sordariomycetes</taxon>
        <taxon>Sordariomycetidae</taxon>
        <taxon>Diaporthales</taxon>
        <taxon>Diaporthaceae</taxon>
        <taxon>Diaporthe</taxon>
    </lineage>
</organism>
<feature type="region of interest" description="Disordered" evidence="1">
    <location>
        <begin position="108"/>
        <end position="127"/>
    </location>
</feature>
<dbReference type="EMBL" id="JAWRVE010000043">
    <property type="protein sequence ID" value="KAL1868887.1"/>
    <property type="molecule type" value="Genomic_DNA"/>
</dbReference>
<evidence type="ECO:0008006" key="4">
    <source>
        <dbReference type="Google" id="ProtNLM"/>
    </source>
</evidence>
<name>A0ABR3WZJ5_9PEZI</name>
<dbReference type="InterPro" id="IPR015947">
    <property type="entry name" value="PUA-like_sf"/>
</dbReference>
<proteinExistence type="predicted"/>
<protein>
    <recommendedName>
        <fullName evidence="4">CMP/dCMP-type deaminase domain-containing protein</fullName>
    </recommendedName>
</protein>
<evidence type="ECO:0000313" key="2">
    <source>
        <dbReference type="EMBL" id="KAL1868887.1"/>
    </source>
</evidence>
<reference evidence="2 3" key="1">
    <citation type="journal article" date="2024" name="IMA Fungus">
        <title>IMA Genome - F19 : A genome assembly and annotation guide to empower mycologists, including annotated draft genome sequences of Ceratocystis pirilliformis, Diaporthe australafricana, Fusarium ophioides, Paecilomyces lecythidis, and Sporothrix stenoceras.</title>
        <authorList>
            <person name="Aylward J."/>
            <person name="Wilson A.M."/>
            <person name="Visagie C.M."/>
            <person name="Spraker J."/>
            <person name="Barnes I."/>
            <person name="Buitendag C."/>
            <person name="Ceriani C."/>
            <person name="Del Mar Angel L."/>
            <person name="du Plessis D."/>
            <person name="Fuchs T."/>
            <person name="Gasser K."/>
            <person name="Kramer D."/>
            <person name="Li W."/>
            <person name="Munsamy K."/>
            <person name="Piso A."/>
            <person name="Price J.L."/>
            <person name="Sonnekus B."/>
            <person name="Thomas C."/>
            <person name="van der Nest A."/>
            <person name="van Dijk A."/>
            <person name="van Heerden A."/>
            <person name="van Vuuren N."/>
            <person name="Yilmaz N."/>
            <person name="Duong T.A."/>
            <person name="van der Merwe N.A."/>
            <person name="Wingfield M.J."/>
            <person name="Wingfield B.D."/>
        </authorList>
    </citation>
    <scope>NUCLEOTIDE SEQUENCE [LARGE SCALE GENOMIC DNA]</scope>
    <source>
        <strain evidence="2 3">CMW 18300</strain>
    </source>
</reference>
<comment type="caution">
    <text evidence="2">The sequence shown here is derived from an EMBL/GenBank/DDBJ whole genome shotgun (WGS) entry which is preliminary data.</text>
</comment>
<dbReference type="Proteomes" id="UP001583177">
    <property type="component" value="Unassembled WGS sequence"/>
</dbReference>
<dbReference type="Gene3D" id="2.30.280.10">
    <property type="entry name" value="SRA-YDG"/>
    <property type="match status" value="1"/>
</dbReference>
<dbReference type="SUPFAM" id="SSF88697">
    <property type="entry name" value="PUA domain-like"/>
    <property type="match status" value="1"/>
</dbReference>
<sequence>MASHLGDNGLDLDDWFANQICAAARGADGAPLAGIFVQYNQGAYIIVGARTYEDANADRSDTILYSDREHPPNHISYVIMTLLPYECSPQLQSLVQGPAHGLYYKTGSRADPESMEKSWRTVPHVEN</sequence>